<dbReference type="Gene3D" id="3.90.550.10">
    <property type="entry name" value="Spore Coat Polysaccharide Biosynthesis Protein SpsA, Chain A"/>
    <property type="match status" value="1"/>
</dbReference>
<feature type="compositionally biased region" description="Basic and acidic residues" evidence="1">
    <location>
        <begin position="251"/>
        <end position="260"/>
    </location>
</feature>
<keyword evidence="4" id="KW-1185">Reference proteome</keyword>
<dbReference type="Pfam" id="PF00535">
    <property type="entry name" value="Glycos_transf_2"/>
    <property type="match status" value="1"/>
</dbReference>
<reference evidence="3 4" key="1">
    <citation type="submission" date="2023-07" db="EMBL/GenBank/DDBJ databases">
        <title>Sequencing the genomes of 1000 actinobacteria strains.</title>
        <authorList>
            <person name="Klenk H.-P."/>
        </authorList>
    </citation>
    <scope>NUCLEOTIDE SEQUENCE [LARGE SCALE GENOMIC DNA]</scope>
    <source>
        <strain evidence="3 4">DSM 44710</strain>
    </source>
</reference>
<accession>A0ABT9N2G5</accession>
<evidence type="ECO:0000313" key="3">
    <source>
        <dbReference type="EMBL" id="MDP9797466.1"/>
    </source>
</evidence>
<name>A0ABT9N2G5_9ACTN</name>
<comment type="caution">
    <text evidence="3">The sequence shown here is derived from an EMBL/GenBank/DDBJ whole genome shotgun (WGS) entry which is preliminary data.</text>
</comment>
<gene>
    <name evidence="3" type="ORF">J2S43_005978</name>
</gene>
<dbReference type="RefSeq" id="WP_370881790.1">
    <property type="nucleotide sequence ID" value="NZ_JAUSRA010000001.1"/>
</dbReference>
<dbReference type="PANTHER" id="PTHR22916">
    <property type="entry name" value="GLYCOSYLTRANSFERASE"/>
    <property type="match status" value="1"/>
</dbReference>
<dbReference type="Proteomes" id="UP001240984">
    <property type="component" value="Unassembled WGS sequence"/>
</dbReference>
<feature type="domain" description="Glycosyltransferase 2-like" evidence="2">
    <location>
        <begin position="8"/>
        <end position="135"/>
    </location>
</feature>
<dbReference type="PANTHER" id="PTHR22916:SF3">
    <property type="entry name" value="UDP-GLCNAC:BETAGAL BETA-1,3-N-ACETYLGLUCOSAMINYLTRANSFERASE-LIKE PROTEIN 1"/>
    <property type="match status" value="1"/>
</dbReference>
<organism evidence="3 4">
    <name type="scientific">Catenuloplanes nepalensis</name>
    <dbReference type="NCBI Taxonomy" id="587533"/>
    <lineage>
        <taxon>Bacteria</taxon>
        <taxon>Bacillati</taxon>
        <taxon>Actinomycetota</taxon>
        <taxon>Actinomycetes</taxon>
        <taxon>Micromonosporales</taxon>
        <taxon>Micromonosporaceae</taxon>
        <taxon>Catenuloplanes</taxon>
    </lineage>
</organism>
<feature type="region of interest" description="Disordered" evidence="1">
    <location>
        <begin position="251"/>
        <end position="275"/>
    </location>
</feature>
<protein>
    <recommendedName>
        <fullName evidence="2">Glycosyltransferase 2-like domain-containing protein</fullName>
    </recommendedName>
</protein>
<evidence type="ECO:0000256" key="1">
    <source>
        <dbReference type="SAM" id="MobiDB-lite"/>
    </source>
</evidence>
<evidence type="ECO:0000313" key="4">
    <source>
        <dbReference type="Proteomes" id="UP001240984"/>
    </source>
</evidence>
<sequence length="275" mass="30227">MKLPRLSIITAVHAPNSAHLADTIMSVQRQKLPPEWSLEWIIQEDGEQPQLASLFEDVEVAHYSPNGFQLGIAATRNFALARATGDLIQVLDSDDILLEGASASLISLFLDSDIYWAVGQADDLMPDGERVQWDSILPYGRIRAGDVNRKAEEAGGNWPVHCAGLMMRAPALRAIGGWIGLPTDEDIAMFAALSEIGDGFNLDRVTWLYRQHPNQITRSANTEGSSEQARRFALQRATAIRSTGLRFAHDLSRSQAHDSHTVNVLPATKSPTPPR</sequence>
<dbReference type="EMBL" id="JAUSRA010000001">
    <property type="protein sequence ID" value="MDP9797466.1"/>
    <property type="molecule type" value="Genomic_DNA"/>
</dbReference>
<proteinExistence type="predicted"/>
<dbReference type="InterPro" id="IPR029044">
    <property type="entry name" value="Nucleotide-diphossugar_trans"/>
</dbReference>
<evidence type="ECO:0000259" key="2">
    <source>
        <dbReference type="Pfam" id="PF00535"/>
    </source>
</evidence>
<dbReference type="InterPro" id="IPR001173">
    <property type="entry name" value="Glyco_trans_2-like"/>
</dbReference>
<dbReference type="SUPFAM" id="SSF53448">
    <property type="entry name" value="Nucleotide-diphospho-sugar transferases"/>
    <property type="match status" value="1"/>
</dbReference>